<protein>
    <submittedName>
        <fullName evidence="1">Uncharacterized protein</fullName>
    </submittedName>
</protein>
<gene>
    <name evidence="1" type="ORF">BJ138DRAFT_361040</name>
</gene>
<comment type="caution">
    <text evidence="1">The sequence shown here is derived from an EMBL/GenBank/DDBJ whole genome shotgun (WGS) entry which is preliminary data.</text>
</comment>
<name>A0ACB8A5Q3_9AGAM</name>
<dbReference type="EMBL" id="MU267827">
    <property type="protein sequence ID" value="KAH7908362.1"/>
    <property type="molecule type" value="Genomic_DNA"/>
</dbReference>
<sequence>MIVWFLVVPVIYYGSYYLGRWIRHKIILRTTGLADLPLLGQSRPQGQKIKGTVVVCGGSVGGLLAARVCHDHFEKVVIVEPEAWLAEKDGRVTHAWTQTHRRGRVMQYHSIQSLLPLSFASWTRLFPNIEEECAKSDVRCLPADFKGLMWGLPIAAPFEDYGDHFPKTIYASRQSTETLLRRLVVGQKDQYPNIKWAVGTVTGVTTDPDDESRLKNVIVRTADGTTTELEGTLIIDCTGPAQAGLKWLQHAGYGFSSDGSYKKGTLPLDQLSISYNQQVQYSTYVFRVPPELGRRMPTPTKWDEEGMFTAVFTDARVEKKLVTGQRIENNQLVLCCGVWAPTEDLPRTLAEIREFSRSMILSRPLPEWFFELLDLLDEVEDTMELYAARCPPSTSVRFHQATNLPSNYIALADSTMRVNPVFGQGITKATLGAISLNNVLHDLHNRTSSYLLVPKLPDSFAKDFFAVQWNKIYPIWEGTRVFDYGWDTTIPLPGETTDFGAALRWWQQNILTLAMTDRQAASAYWHTLMMMGPATDMFHPRLVLKILWRRLRHGPA</sequence>
<organism evidence="1 2">
    <name type="scientific">Hygrophoropsis aurantiaca</name>
    <dbReference type="NCBI Taxonomy" id="72124"/>
    <lineage>
        <taxon>Eukaryota</taxon>
        <taxon>Fungi</taxon>
        <taxon>Dikarya</taxon>
        <taxon>Basidiomycota</taxon>
        <taxon>Agaricomycotina</taxon>
        <taxon>Agaricomycetes</taxon>
        <taxon>Agaricomycetidae</taxon>
        <taxon>Boletales</taxon>
        <taxon>Coniophorineae</taxon>
        <taxon>Hygrophoropsidaceae</taxon>
        <taxon>Hygrophoropsis</taxon>
    </lineage>
</organism>
<accession>A0ACB8A5Q3</accession>
<proteinExistence type="predicted"/>
<keyword evidence="2" id="KW-1185">Reference proteome</keyword>
<reference evidence="1" key="1">
    <citation type="journal article" date="2021" name="New Phytol.">
        <title>Evolutionary innovations through gain and loss of genes in the ectomycorrhizal Boletales.</title>
        <authorList>
            <person name="Wu G."/>
            <person name="Miyauchi S."/>
            <person name="Morin E."/>
            <person name="Kuo A."/>
            <person name="Drula E."/>
            <person name="Varga T."/>
            <person name="Kohler A."/>
            <person name="Feng B."/>
            <person name="Cao Y."/>
            <person name="Lipzen A."/>
            <person name="Daum C."/>
            <person name="Hundley H."/>
            <person name="Pangilinan J."/>
            <person name="Johnson J."/>
            <person name="Barry K."/>
            <person name="LaButti K."/>
            <person name="Ng V."/>
            <person name="Ahrendt S."/>
            <person name="Min B."/>
            <person name="Choi I.G."/>
            <person name="Park H."/>
            <person name="Plett J.M."/>
            <person name="Magnuson J."/>
            <person name="Spatafora J.W."/>
            <person name="Nagy L.G."/>
            <person name="Henrissat B."/>
            <person name="Grigoriev I.V."/>
            <person name="Yang Z.L."/>
            <person name="Xu J."/>
            <person name="Martin F.M."/>
        </authorList>
    </citation>
    <scope>NUCLEOTIDE SEQUENCE</scope>
    <source>
        <strain evidence="1">ATCC 28755</strain>
    </source>
</reference>
<evidence type="ECO:0000313" key="1">
    <source>
        <dbReference type="EMBL" id="KAH7908362.1"/>
    </source>
</evidence>
<evidence type="ECO:0000313" key="2">
    <source>
        <dbReference type="Proteomes" id="UP000790377"/>
    </source>
</evidence>
<dbReference type="Proteomes" id="UP000790377">
    <property type="component" value="Unassembled WGS sequence"/>
</dbReference>